<dbReference type="AlphaFoldDB" id="A0A822XMH2"/>
<proteinExistence type="predicted"/>
<keyword evidence="3" id="KW-1185">Reference proteome</keyword>
<gene>
    <name evidence="2" type="ORF">HUJ06_023023</name>
</gene>
<evidence type="ECO:0000256" key="1">
    <source>
        <dbReference type="SAM" id="MobiDB-lite"/>
    </source>
</evidence>
<name>A0A822XMH2_NELNU</name>
<comment type="caution">
    <text evidence="2">The sequence shown here is derived from an EMBL/GenBank/DDBJ whole genome shotgun (WGS) entry which is preliminary data.</text>
</comment>
<accession>A0A822XMH2</accession>
<feature type="compositionally biased region" description="Polar residues" evidence="1">
    <location>
        <begin position="50"/>
        <end position="64"/>
    </location>
</feature>
<dbReference type="Proteomes" id="UP000607653">
    <property type="component" value="Unassembled WGS sequence"/>
</dbReference>
<feature type="compositionally biased region" description="Polar residues" evidence="1">
    <location>
        <begin position="1"/>
        <end position="18"/>
    </location>
</feature>
<reference evidence="2 3" key="1">
    <citation type="journal article" date="2020" name="Mol. Biol. Evol.">
        <title>Distinct Expression and Methylation Patterns for Genes with Different Fates following a Single Whole-Genome Duplication in Flowering Plants.</title>
        <authorList>
            <person name="Shi T."/>
            <person name="Rahmani R.S."/>
            <person name="Gugger P.F."/>
            <person name="Wang M."/>
            <person name="Li H."/>
            <person name="Zhang Y."/>
            <person name="Li Z."/>
            <person name="Wang Q."/>
            <person name="Van de Peer Y."/>
            <person name="Marchal K."/>
            <person name="Chen J."/>
        </authorList>
    </citation>
    <scope>NUCLEOTIDE SEQUENCE [LARGE SCALE GENOMIC DNA]</scope>
    <source>
        <tissue evidence="2">Leaf</tissue>
    </source>
</reference>
<feature type="region of interest" description="Disordered" evidence="1">
    <location>
        <begin position="1"/>
        <end position="64"/>
    </location>
</feature>
<evidence type="ECO:0000313" key="2">
    <source>
        <dbReference type="EMBL" id="DAD21560.1"/>
    </source>
</evidence>
<evidence type="ECO:0000313" key="3">
    <source>
        <dbReference type="Proteomes" id="UP000607653"/>
    </source>
</evidence>
<sequence>MKQPCQTNFGSNVISNATRDNDARQDNKSNVRTPDLMDFCVRKPKHEQSESPSGCQSASTWKAP</sequence>
<organism evidence="2 3">
    <name type="scientific">Nelumbo nucifera</name>
    <name type="common">Sacred lotus</name>
    <dbReference type="NCBI Taxonomy" id="4432"/>
    <lineage>
        <taxon>Eukaryota</taxon>
        <taxon>Viridiplantae</taxon>
        <taxon>Streptophyta</taxon>
        <taxon>Embryophyta</taxon>
        <taxon>Tracheophyta</taxon>
        <taxon>Spermatophyta</taxon>
        <taxon>Magnoliopsida</taxon>
        <taxon>Proteales</taxon>
        <taxon>Nelumbonaceae</taxon>
        <taxon>Nelumbo</taxon>
    </lineage>
</organism>
<feature type="compositionally biased region" description="Basic and acidic residues" evidence="1">
    <location>
        <begin position="19"/>
        <end position="29"/>
    </location>
</feature>
<protein>
    <submittedName>
        <fullName evidence="2">Uncharacterized protein</fullName>
    </submittedName>
</protein>
<dbReference type="EMBL" id="DUZY01000001">
    <property type="protein sequence ID" value="DAD21560.1"/>
    <property type="molecule type" value="Genomic_DNA"/>
</dbReference>